<keyword evidence="4" id="KW-0719">Serine esterase</keyword>
<organism evidence="11 12">
    <name type="scientific">Mycena citricolor</name>
    <dbReference type="NCBI Taxonomy" id="2018698"/>
    <lineage>
        <taxon>Eukaryota</taxon>
        <taxon>Fungi</taxon>
        <taxon>Dikarya</taxon>
        <taxon>Basidiomycota</taxon>
        <taxon>Agaricomycotina</taxon>
        <taxon>Agaricomycetes</taxon>
        <taxon>Agaricomycetidae</taxon>
        <taxon>Agaricales</taxon>
        <taxon>Marasmiineae</taxon>
        <taxon>Mycenaceae</taxon>
        <taxon>Mycena</taxon>
    </lineage>
</organism>
<dbReference type="SUPFAM" id="SSF53474">
    <property type="entry name" value="alpha/beta-Hydrolases"/>
    <property type="match status" value="1"/>
</dbReference>
<evidence type="ECO:0000256" key="8">
    <source>
        <dbReference type="ARBA" id="ARBA00031195"/>
    </source>
</evidence>
<proteinExistence type="inferred from homology"/>
<dbReference type="GO" id="GO:0006631">
    <property type="term" value="P:fatty acid metabolic process"/>
    <property type="evidence" value="ECO:0007669"/>
    <property type="project" value="UniProtKB-KW"/>
</dbReference>
<evidence type="ECO:0000313" key="12">
    <source>
        <dbReference type="Proteomes" id="UP001295794"/>
    </source>
</evidence>
<evidence type="ECO:0000313" key="11">
    <source>
        <dbReference type="EMBL" id="CAK5279871.1"/>
    </source>
</evidence>
<evidence type="ECO:0000256" key="7">
    <source>
        <dbReference type="ARBA" id="ARBA00029392"/>
    </source>
</evidence>
<evidence type="ECO:0000256" key="4">
    <source>
        <dbReference type="ARBA" id="ARBA00022487"/>
    </source>
</evidence>
<keyword evidence="12" id="KW-1185">Reference proteome</keyword>
<comment type="catalytic activity">
    <reaction evidence="9">
        <text>S-hexadecanoyl-L-cysteinyl-[protein] + H2O = L-cysteinyl-[protein] + hexadecanoate + H(+)</text>
        <dbReference type="Rhea" id="RHEA:19233"/>
        <dbReference type="Rhea" id="RHEA-COMP:10131"/>
        <dbReference type="Rhea" id="RHEA-COMP:11032"/>
        <dbReference type="ChEBI" id="CHEBI:7896"/>
        <dbReference type="ChEBI" id="CHEBI:15377"/>
        <dbReference type="ChEBI" id="CHEBI:15378"/>
        <dbReference type="ChEBI" id="CHEBI:29950"/>
        <dbReference type="ChEBI" id="CHEBI:74151"/>
        <dbReference type="EC" id="3.1.2.22"/>
    </reaction>
</comment>
<keyword evidence="5" id="KW-0378">Hydrolase</keyword>
<evidence type="ECO:0000259" key="10">
    <source>
        <dbReference type="Pfam" id="PF02230"/>
    </source>
</evidence>
<comment type="caution">
    <text evidence="11">The sequence shown here is derived from an EMBL/GenBank/DDBJ whole genome shotgun (WGS) entry which is preliminary data.</text>
</comment>
<dbReference type="EC" id="3.1.2.22" evidence="2"/>
<dbReference type="PANTHER" id="PTHR10655">
    <property type="entry name" value="LYSOPHOSPHOLIPASE-RELATED"/>
    <property type="match status" value="1"/>
</dbReference>
<dbReference type="InterPro" id="IPR050565">
    <property type="entry name" value="LYPA1-2/EST-like"/>
</dbReference>
<evidence type="ECO:0000256" key="6">
    <source>
        <dbReference type="ARBA" id="ARBA00022832"/>
    </source>
</evidence>
<evidence type="ECO:0000256" key="5">
    <source>
        <dbReference type="ARBA" id="ARBA00022801"/>
    </source>
</evidence>
<evidence type="ECO:0000256" key="9">
    <source>
        <dbReference type="ARBA" id="ARBA00047337"/>
    </source>
</evidence>
<dbReference type="EMBL" id="CAVNYO010000440">
    <property type="protein sequence ID" value="CAK5279871.1"/>
    <property type="molecule type" value="Genomic_DNA"/>
</dbReference>
<evidence type="ECO:0000256" key="2">
    <source>
        <dbReference type="ARBA" id="ARBA00012423"/>
    </source>
</evidence>
<evidence type="ECO:0000256" key="1">
    <source>
        <dbReference type="ARBA" id="ARBA00006499"/>
    </source>
</evidence>
<gene>
    <name evidence="11" type="ORF">MYCIT1_LOCUS30182</name>
</gene>
<dbReference type="Proteomes" id="UP001295794">
    <property type="component" value="Unassembled WGS sequence"/>
</dbReference>
<dbReference type="InterPro" id="IPR029058">
    <property type="entry name" value="AB_hydrolase_fold"/>
</dbReference>
<dbReference type="InterPro" id="IPR003140">
    <property type="entry name" value="PLipase/COase/thioEstase"/>
</dbReference>
<keyword evidence="6" id="KW-0443">Lipid metabolism</keyword>
<dbReference type="GO" id="GO:0005737">
    <property type="term" value="C:cytoplasm"/>
    <property type="evidence" value="ECO:0007669"/>
    <property type="project" value="TreeGrafter"/>
</dbReference>
<comment type="similarity">
    <text evidence="1">Belongs to the AB hydrolase superfamily. AB hydrolase 2 family.</text>
</comment>
<protein>
    <recommendedName>
        <fullName evidence="3">Acyl-protein thioesterase 1</fullName>
        <ecNumber evidence="2">3.1.2.22</ecNumber>
    </recommendedName>
    <alternativeName>
        <fullName evidence="8">Palmitoyl-protein hydrolase</fullName>
    </alternativeName>
</protein>
<dbReference type="Pfam" id="PF02230">
    <property type="entry name" value="Abhydrolase_2"/>
    <property type="match status" value="1"/>
</dbReference>
<dbReference type="GO" id="GO:0052689">
    <property type="term" value="F:carboxylic ester hydrolase activity"/>
    <property type="evidence" value="ECO:0007669"/>
    <property type="project" value="UniProtKB-KW"/>
</dbReference>
<reference evidence="11" key="1">
    <citation type="submission" date="2023-11" db="EMBL/GenBank/DDBJ databases">
        <authorList>
            <person name="De Vega J J."/>
            <person name="De Vega J J."/>
        </authorList>
    </citation>
    <scope>NUCLEOTIDE SEQUENCE</scope>
</reference>
<dbReference type="GO" id="GO:0008474">
    <property type="term" value="F:palmitoyl-(protein) hydrolase activity"/>
    <property type="evidence" value="ECO:0007669"/>
    <property type="project" value="UniProtKB-EC"/>
</dbReference>
<name>A0AAD2HR82_9AGAR</name>
<feature type="domain" description="Phospholipase/carboxylesterase/thioesterase" evidence="10">
    <location>
        <begin position="36"/>
        <end position="258"/>
    </location>
</feature>
<dbReference type="PANTHER" id="PTHR10655:SF17">
    <property type="entry name" value="LYSOPHOSPHOLIPASE-LIKE PROTEIN 1"/>
    <property type="match status" value="1"/>
</dbReference>
<sequence>MHPLRLIPGLLAASPYSLRAMSSAVDAPSYVELPATSRHSATVILLHGLGDSGNGLKPVAAHLQSQAGLGHCKFILPNAPIRPVTVNGNRLTPAWFNTRSFSPPSADFEEDQLHTLASIEKLIATELGAGPVTDPARIVVGGFSQGGVMSVLVGVVSEIRIAGIAVMSGRLPLRNAAMEFPRLKELASPHASSLAVWWGHGLADEMLKVAFAETAVSFLTNEIGIPRDGKSGLVFRTYPGLGHGIGAEEMRDLGHWLEGILPAE</sequence>
<evidence type="ECO:0000256" key="3">
    <source>
        <dbReference type="ARBA" id="ARBA00014923"/>
    </source>
</evidence>
<keyword evidence="6" id="KW-0276">Fatty acid metabolism</keyword>
<dbReference type="Gene3D" id="3.40.50.1820">
    <property type="entry name" value="alpha/beta hydrolase"/>
    <property type="match status" value="1"/>
</dbReference>
<comment type="function">
    <text evidence="7">Hydrolyzes fatty acids from S-acylated cysteine residues in proteins with a strong preference for palmitoylated G-alpha proteins over other acyl substrates. Mediates the deacylation of G-alpha proteins such as GPA1 in vivo, but has weak or no activity toward palmitoylated Ras proteins. Has weak lysophospholipase activity in vitro; however such activity may not exist in vivo.</text>
</comment>
<accession>A0AAD2HR82</accession>
<dbReference type="AlphaFoldDB" id="A0AAD2HR82"/>